<dbReference type="AlphaFoldDB" id="K5VY75"/>
<dbReference type="RefSeq" id="XP_007330096.1">
    <property type="nucleotide sequence ID" value="XM_007330034.1"/>
</dbReference>
<dbReference type="InParanoid" id="K5VY75"/>
<dbReference type="KEGG" id="abp:AGABI1DRAFT85288"/>
<dbReference type="Proteomes" id="UP000008493">
    <property type="component" value="Unassembled WGS sequence"/>
</dbReference>
<dbReference type="HOGENOM" id="CLU_2978588_0_0_1"/>
<evidence type="ECO:0000313" key="2">
    <source>
        <dbReference type="Proteomes" id="UP000008493"/>
    </source>
</evidence>
<protein>
    <submittedName>
        <fullName evidence="1">Uncharacterized protein</fullName>
    </submittedName>
</protein>
<proteinExistence type="predicted"/>
<gene>
    <name evidence="1" type="ORF">AGABI1DRAFT_85288</name>
</gene>
<evidence type="ECO:0000313" key="1">
    <source>
        <dbReference type="EMBL" id="EKM79439.1"/>
    </source>
</evidence>
<name>K5VY75_AGABU</name>
<accession>K5VY75</accession>
<dbReference type="EMBL" id="JH971390">
    <property type="protein sequence ID" value="EKM79439.1"/>
    <property type="molecule type" value="Genomic_DNA"/>
</dbReference>
<dbReference type="OMA" id="IIKIRWF"/>
<sequence>MFIASSIANDKFWEFIIKIRWFWGSVEGGLVKRRHLDQDGYLSDFEFGGSDGGVFWRS</sequence>
<organism evidence="1 2">
    <name type="scientific">Agaricus bisporus var. burnettii (strain JB137-S8 / ATCC MYA-4627 / FGSC 10392)</name>
    <name type="common">White button mushroom</name>
    <dbReference type="NCBI Taxonomy" id="597362"/>
    <lineage>
        <taxon>Eukaryota</taxon>
        <taxon>Fungi</taxon>
        <taxon>Dikarya</taxon>
        <taxon>Basidiomycota</taxon>
        <taxon>Agaricomycotina</taxon>
        <taxon>Agaricomycetes</taxon>
        <taxon>Agaricomycetidae</taxon>
        <taxon>Agaricales</taxon>
        <taxon>Agaricineae</taxon>
        <taxon>Agaricaceae</taxon>
        <taxon>Agaricus</taxon>
    </lineage>
</organism>
<dbReference type="GeneID" id="18832044"/>
<keyword evidence="2" id="KW-1185">Reference proteome</keyword>
<reference evidence="2" key="1">
    <citation type="journal article" date="2012" name="Proc. Natl. Acad. Sci. U.S.A.">
        <title>Genome sequence of the button mushroom Agaricus bisporus reveals mechanisms governing adaptation to a humic-rich ecological niche.</title>
        <authorList>
            <person name="Morin E."/>
            <person name="Kohler A."/>
            <person name="Baker A.R."/>
            <person name="Foulongne-Oriol M."/>
            <person name="Lombard V."/>
            <person name="Nagy L.G."/>
            <person name="Ohm R.A."/>
            <person name="Patyshakuliyeva A."/>
            <person name="Brun A."/>
            <person name="Aerts A.L."/>
            <person name="Bailey A.M."/>
            <person name="Billette C."/>
            <person name="Coutinho P.M."/>
            <person name="Deakin G."/>
            <person name="Doddapaneni H."/>
            <person name="Floudas D."/>
            <person name="Grimwood J."/>
            <person name="Hilden K."/>
            <person name="Kuees U."/>
            <person name="LaButti K.M."/>
            <person name="Lapidus A."/>
            <person name="Lindquist E.A."/>
            <person name="Lucas S.M."/>
            <person name="Murat C."/>
            <person name="Riley R.W."/>
            <person name="Salamov A.A."/>
            <person name="Schmutz J."/>
            <person name="Subramanian V."/>
            <person name="Woesten H.A.B."/>
            <person name="Xu J."/>
            <person name="Eastwood D.C."/>
            <person name="Foster G.D."/>
            <person name="Sonnenberg A.S."/>
            <person name="Cullen D."/>
            <person name="de Vries R.P."/>
            <person name="Lundell T."/>
            <person name="Hibbett D.S."/>
            <person name="Henrissat B."/>
            <person name="Burton K.S."/>
            <person name="Kerrigan R.W."/>
            <person name="Challen M.P."/>
            <person name="Grigoriev I.V."/>
            <person name="Martin F."/>
        </authorList>
    </citation>
    <scope>NUCLEOTIDE SEQUENCE [LARGE SCALE GENOMIC DNA]</scope>
    <source>
        <strain evidence="2">JB137-S8 / ATCC MYA-4627 / FGSC 10392</strain>
    </source>
</reference>